<dbReference type="Gene3D" id="3.30.70.100">
    <property type="match status" value="1"/>
</dbReference>
<dbReference type="GO" id="GO:0046872">
    <property type="term" value="F:metal ion binding"/>
    <property type="evidence" value="ECO:0007669"/>
    <property type="project" value="UniProtKB-KW"/>
</dbReference>
<evidence type="ECO:0000313" key="9">
    <source>
        <dbReference type="EMBL" id="PKI52538.1"/>
    </source>
</evidence>
<dbReference type="AlphaFoldDB" id="A0A218X6H5"/>
<dbReference type="Proteomes" id="UP000197138">
    <property type="component" value="Unassembled WGS sequence"/>
</dbReference>
<protein>
    <recommendedName>
        <fullName evidence="7">HMA domain-containing protein</fullName>
    </recommendedName>
</protein>
<keyword evidence="2" id="KW-0479">Metal-binding</keyword>
<dbReference type="SUPFAM" id="SSF55008">
    <property type="entry name" value="HMA, heavy metal-associated domain"/>
    <property type="match status" value="1"/>
</dbReference>
<organism evidence="8 10">
    <name type="scientific">Punica granatum</name>
    <name type="common">Pomegranate</name>
    <dbReference type="NCBI Taxonomy" id="22663"/>
    <lineage>
        <taxon>Eukaryota</taxon>
        <taxon>Viridiplantae</taxon>
        <taxon>Streptophyta</taxon>
        <taxon>Embryophyta</taxon>
        <taxon>Tracheophyta</taxon>
        <taxon>Spermatophyta</taxon>
        <taxon>Magnoliopsida</taxon>
        <taxon>eudicotyledons</taxon>
        <taxon>Gunneridae</taxon>
        <taxon>Pentapetalae</taxon>
        <taxon>rosids</taxon>
        <taxon>malvids</taxon>
        <taxon>Myrtales</taxon>
        <taxon>Lythraceae</taxon>
        <taxon>Punica</taxon>
    </lineage>
</organism>
<keyword evidence="11" id="KW-1185">Reference proteome</keyword>
<evidence type="ECO:0000313" key="10">
    <source>
        <dbReference type="Proteomes" id="UP000197138"/>
    </source>
</evidence>
<keyword evidence="1" id="KW-0488">Methylation</keyword>
<evidence type="ECO:0000256" key="2">
    <source>
        <dbReference type="ARBA" id="ARBA00022723"/>
    </source>
</evidence>
<dbReference type="Proteomes" id="UP000233551">
    <property type="component" value="Unassembled WGS sequence"/>
</dbReference>
<dbReference type="Pfam" id="PF00403">
    <property type="entry name" value="HMA"/>
    <property type="match status" value="1"/>
</dbReference>
<dbReference type="OrthoDB" id="689350at2759"/>
<comment type="caution">
    <text evidence="8">The sequence shown here is derived from an EMBL/GenBank/DDBJ whole genome shotgun (WGS) entry which is preliminary data.</text>
</comment>
<sequence>MAKEADLKKIELKVTVNCCDGCKRKVKKLLRSVEGVLKIEIDPVNPKVTVLGNVDPQVLIKKLAKAGKQAEVRSSTSVSGSPGDQKDKKEIKEKENVNGNPKPDKCPDSCSKEKVIKETIPCGAEEMDPTKNQETLNSAKSCASEASRSEGFPLRPPIPEVKYAVYPNMFLETASVRTMEQPYPIGMPYYTVCSYIAPLPPQAAFGQEFPGYGGRQVAAQPMFEAPVVTRVGDYFSDENTVGCHVM</sequence>
<comment type="similarity">
    <text evidence="5">Belongs to the HIPP family.</text>
</comment>
<evidence type="ECO:0000256" key="5">
    <source>
        <dbReference type="ARBA" id="ARBA00024045"/>
    </source>
</evidence>
<keyword evidence="4" id="KW-0636">Prenylation</keyword>
<feature type="domain" description="HMA" evidence="7">
    <location>
        <begin position="7"/>
        <end position="71"/>
    </location>
</feature>
<reference evidence="9 11" key="3">
    <citation type="submission" date="2017-11" db="EMBL/GenBank/DDBJ databases">
        <title>De-novo sequencing of pomegranate (Punica granatum L.) genome.</title>
        <authorList>
            <person name="Akparov Z."/>
            <person name="Amiraslanov A."/>
            <person name="Hajiyeva S."/>
            <person name="Abbasov M."/>
            <person name="Kaur K."/>
            <person name="Hamwieh A."/>
            <person name="Solovyev V."/>
            <person name="Salamov A."/>
            <person name="Braich B."/>
            <person name="Kosarev P."/>
            <person name="Mahmoud A."/>
            <person name="Hajiyev E."/>
            <person name="Babayeva S."/>
            <person name="Izzatullayeva V."/>
            <person name="Mammadov A."/>
            <person name="Mammadov A."/>
            <person name="Sharifova S."/>
            <person name="Ojaghi J."/>
            <person name="Eynullazada K."/>
            <person name="Bayramov B."/>
            <person name="Abdulazimova A."/>
            <person name="Shahmuradov I."/>
        </authorList>
    </citation>
    <scope>NUCLEOTIDE SEQUENCE [LARGE SCALE GENOMIC DNA]</scope>
    <source>
        <strain evidence="9">AG2017</strain>
        <strain evidence="11">cv. AG2017</strain>
        <tissue evidence="9">Leaf</tissue>
    </source>
</reference>
<proteinExistence type="inferred from homology"/>
<feature type="compositionally biased region" description="Polar residues" evidence="6">
    <location>
        <begin position="72"/>
        <end position="82"/>
    </location>
</feature>
<gene>
    <name evidence="8" type="ORF">CDL15_Pgr019813</name>
    <name evidence="9" type="ORF">CRG98_027110</name>
</gene>
<dbReference type="InterPro" id="IPR036163">
    <property type="entry name" value="HMA_dom_sf"/>
</dbReference>
<dbReference type="CDD" id="cd00371">
    <property type="entry name" value="HMA"/>
    <property type="match status" value="1"/>
</dbReference>
<dbReference type="InterPro" id="IPR006121">
    <property type="entry name" value="HMA_dom"/>
</dbReference>
<dbReference type="GeneID" id="116196991"/>
<accession>A0A218X6H5</accession>
<evidence type="ECO:0000259" key="7">
    <source>
        <dbReference type="PROSITE" id="PS50846"/>
    </source>
</evidence>
<dbReference type="EMBL" id="PGOL01001927">
    <property type="protein sequence ID" value="PKI52538.1"/>
    <property type="molecule type" value="Genomic_DNA"/>
</dbReference>
<name>A0A218X6H5_PUNGR</name>
<feature type="region of interest" description="Disordered" evidence="6">
    <location>
        <begin position="70"/>
        <end position="110"/>
    </location>
</feature>
<reference evidence="10" key="1">
    <citation type="journal article" date="2017" name="Plant J.">
        <title>The pomegranate (Punica granatum L.) genome and the genomics of punicalagin biosynthesis.</title>
        <authorList>
            <person name="Qin G."/>
            <person name="Xu C."/>
            <person name="Ming R."/>
            <person name="Tang H."/>
            <person name="Guyot R."/>
            <person name="Kramer E.M."/>
            <person name="Hu Y."/>
            <person name="Yi X."/>
            <person name="Qi Y."/>
            <person name="Xu X."/>
            <person name="Gao Z."/>
            <person name="Pan H."/>
            <person name="Jian J."/>
            <person name="Tian Y."/>
            <person name="Yue Z."/>
            <person name="Xu Y."/>
        </authorList>
    </citation>
    <scope>NUCLEOTIDE SEQUENCE [LARGE SCALE GENOMIC DNA]</scope>
    <source>
        <strain evidence="10">cv. Dabenzi</strain>
    </source>
</reference>
<dbReference type="PANTHER" id="PTHR45868">
    <property type="entry name" value="HEAVY METAL-ASSOCIATED ISOPRENYLATED PLANT PROTEIN 33-RELATED"/>
    <property type="match status" value="1"/>
</dbReference>
<evidence type="ECO:0000256" key="4">
    <source>
        <dbReference type="ARBA" id="ARBA00023289"/>
    </source>
</evidence>
<evidence type="ECO:0000256" key="3">
    <source>
        <dbReference type="ARBA" id="ARBA00023288"/>
    </source>
</evidence>
<evidence type="ECO:0000313" key="8">
    <source>
        <dbReference type="EMBL" id="OWM80533.1"/>
    </source>
</evidence>
<reference evidence="8" key="2">
    <citation type="submission" date="2017-06" db="EMBL/GenBank/DDBJ databases">
        <title>The pomegranate genome and the genomics of punicalagin biosynthesis.</title>
        <authorList>
            <person name="Xu C."/>
        </authorList>
    </citation>
    <scope>NUCLEOTIDE SEQUENCE [LARGE SCALE GENOMIC DNA]</scope>
    <source>
        <tissue evidence="8">Fresh leaf</tissue>
    </source>
</reference>
<dbReference type="PROSITE" id="PS50846">
    <property type="entry name" value="HMA_2"/>
    <property type="match status" value="1"/>
</dbReference>
<evidence type="ECO:0000256" key="1">
    <source>
        <dbReference type="ARBA" id="ARBA00022481"/>
    </source>
</evidence>
<dbReference type="EMBL" id="MTKT01002229">
    <property type="protein sequence ID" value="OWM80533.1"/>
    <property type="molecule type" value="Genomic_DNA"/>
</dbReference>
<keyword evidence="3" id="KW-0449">Lipoprotein</keyword>
<dbReference type="PANTHER" id="PTHR45868:SF14">
    <property type="entry name" value="OS08G0205500 PROTEIN"/>
    <property type="match status" value="1"/>
</dbReference>
<feature type="compositionally biased region" description="Basic and acidic residues" evidence="6">
    <location>
        <begin position="84"/>
        <end position="110"/>
    </location>
</feature>
<evidence type="ECO:0000256" key="6">
    <source>
        <dbReference type="SAM" id="MobiDB-lite"/>
    </source>
</evidence>
<dbReference type="STRING" id="22663.A0A218X6H5"/>
<evidence type="ECO:0000313" key="11">
    <source>
        <dbReference type="Proteomes" id="UP000233551"/>
    </source>
</evidence>